<keyword evidence="4" id="KW-0862">Zinc</keyword>
<dbReference type="STRING" id="224129.A0A1W4X6R4"/>
<evidence type="ECO:0000256" key="4">
    <source>
        <dbReference type="ARBA" id="ARBA00022833"/>
    </source>
</evidence>
<dbReference type="OrthoDB" id="6077919at2759"/>
<dbReference type="InterPro" id="IPR013087">
    <property type="entry name" value="Znf_C2H2_type"/>
</dbReference>
<dbReference type="Proteomes" id="UP000192223">
    <property type="component" value="Unplaced"/>
</dbReference>
<dbReference type="PROSITE" id="PS50157">
    <property type="entry name" value="ZINC_FINGER_C2H2_2"/>
    <property type="match status" value="3"/>
</dbReference>
<organism evidence="7 8">
    <name type="scientific">Agrilus planipennis</name>
    <name type="common">Emerald ash borer</name>
    <name type="synonym">Agrilus marcopoli</name>
    <dbReference type="NCBI Taxonomy" id="224129"/>
    <lineage>
        <taxon>Eukaryota</taxon>
        <taxon>Metazoa</taxon>
        <taxon>Ecdysozoa</taxon>
        <taxon>Arthropoda</taxon>
        <taxon>Hexapoda</taxon>
        <taxon>Insecta</taxon>
        <taxon>Pterygota</taxon>
        <taxon>Neoptera</taxon>
        <taxon>Endopterygota</taxon>
        <taxon>Coleoptera</taxon>
        <taxon>Polyphaga</taxon>
        <taxon>Elateriformia</taxon>
        <taxon>Buprestoidea</taxon>
        <taxon>Buprestidae</taxon>
        <taxon>Agrilinae</taxon>
        <taxon>Agrilus</taxon>
    </lineage>
</organism>
<feature type="domain" description="C2H2-type" evidence="6">
    <location>
        <begin position="164"/>
        <end position="191"/>
    </location>
</feature>
<proteinExistence type="predicted"/>
<dbReference type="KEGG" id="apln:108738910"/>
<dbReference type="FunFam" id="3.30.160.60:FF:000072">
    <property type="entry name" value="zinc finger protein 143 isoform X1"/>
    <property type="match status" value="1"/>
</dbReference>
<dbReference type="RefSeq" id="XP_018328025.1">
    <property type="nucleotide sequence ID" value="XM_018472523.1"/>
</dbReference>
<dbReference type="Gene3D" id="3.30.160.60">
    <property type="entry name" value="Classic Zinc Finger"/>
    <property type="match status" value="3"/>
</dbReference>
<dbReference type="GO" id="GO:0000981">
    <property type="term" value="F:DNA-binding transcription factor activity, RNA polymerase II-specific"/>
    <property type="evidence" value="ECO:0007669"/>
    <property type="project" value="TreeGrafter"/>
</dbReference>
<dbReference type="Pfam" id="PF00096">
    <property type="entry name" value="zf-C2H2"/>
    <property type="match status" value="3"/>
</dbReference>
<dbReference type="PANTHER" id="PTHR23235:SF120">
    <property type="entry name" value="KRUPPEL-LIKE FACTOR 15"/>
    <property type="match status" value="1"/>
</dbReference>
<dbReference type="GO" id="GO:0008270">
    <property type="term" value="F:zinc ion binding"/>
    <property type="evidence" value="ECO:0007669"/>
    <property type="project" value="UniProtKB-KW"/>
</dbReference>
<keyword evidence="1" id="KW-0479">Metal-binding</keyword>
<dbReference type="GO" id="GO:0005634">
    <property type="term" value="C:nucleus"/>
    <property type="evidence" value="ECO:0007669"/>
    <property type="project" value="UniProtKB-ARBA"/>
</dbReference>
<dbReference type="InterPro" id="IPR036236">
    <property type="entry name" value="Znf_C2H2_sf"/>
</dbReference>
<name>A0A1W4X6R4_AGRPL</name>
<evidence type="ECO:0000259" key="6">
    <source>
        <dbReference type="PROSITE" id="PS50157"/>
    </source>
</evidence>
<dbReference type="GO" id="GO:0000978">
    <property type="term" value="F:RNA polymerase II cis-regulatory region sequence-specific DNA binding"/>
    <property type="evidence" value="ECO:0007669"/>
    <property type="project" value="TreeGrafter"/>
</dbReference>
<keyword evidence="2" id="KW-0677">Repeat</keyword>
<protein>
    <submittedName>
        <fullName evidence="8">Zinc finger protein 33B</fullName>
    </submittedName>
</protein>
<gene>
    <name evidence="8" type="primary">LOC108738910</name>
</gene>
<evidence type="ECO:0000313" key="7">
    <source>
        <dbReference type="Proteomes" id="UP000192223"/>
    </source>
</evidence>
<feature type="domain" description="C2H2-type" evidence="6">
    <location>
        <begin position="192"/>
        <end position="219"/>
    </location>
</feature>
<dbReference type="PANTHER" id="PTHR23235">
    <property type="entry name" value="KRUEPPEL-LIKE TRANSCRIPTION FACTOR"/>
    <property type="match status" value="1"/>
</dbReference>
<dbReference type="SUPFAM" id="SSF57667">
    <property type="entry name" value="beta-beta-alpha zinc fingers"/>
    <property type="match status" value="2"/>
</dbReference>
<feature type="domain" description="C2H2-type" evidence="6">
    <location>
        <begin position="220"/>
        <end position="243"/>
    </location>
</feature>
<accession>A0A1W4X6R4</accession>
<reference evidence="8" key="1">
    <citation type="submission" date="2025-08" db="UniProtKB">
        <authorList>
            <consortium name="RefSeq"/>
        </authorList>
    </citation>
    <scope>IDENTIFICATION</scope>
    <source>
        <tissue evidence="8">Entire body</tissue>
    </source>
</reference>
<dbReference type="FunFam" id="3.30.160.60:FF:000065">
    <property type="entry name" value="B-cell CLL/lymphoma 6, member B"/>
    <property type="match status" value="1"/>
</dbReference>
<dbReference type="FunFam" id="3.30.160.60:FF:002343">
    <property type="entry name" value="Zinc finger protein 33A"/>
    <property type="match status" value="1"/>
</dbReference>
<evidence type="ECO:0000256" key="2">
    <source>
        <dbReference type="ARBA" id="ARBA00022737"/>
    </source>
</evidence>
<evidence type="ECO:0000313" key="8">
    <source>
        <dbReference type="RefSeq" id="XP_018328025.1"/>
    </source>
</evidence>
<dbReference type="AlphaFoldDB" id="A0A1W4X6R4"/>
<evidence type="ECO:0000256" key="1">
    <source>
        <dbReference type="ARBA" id="ARBA00022723"/>
    </source>
</evidence>
<dbReference type="SMART" id="SM00355">
    <property type="entry name" value="ZnF_C2H2"/>
    <property type="match status" value="3"/>
</dbReference>
<dbReference type="InParanoid" id="A0A1W4X6R4"/>
<dbReference type="PROSITE" id="PS00028">
    <property type="entry name" value="ZINC_FINGER_C2H2_1"/>
    <property type="match status" value="2"/>
</dbReference>
<keyword evidence="3 5" id="KW-0863">Zinc-finger</keyword>
<evidence type="ECO:0000256" key="5">
    <source>
        <dbReference type="PROSITE-ProRule" id="PRU00042"/>
    </source>
</evidence>
<keyword evidence="7" id="KW-1185">Reference proteome</keyword>
<sequence length="243" mass="28639">MVTTDSVRSKFVSETNREYRKEVCRVLDQKTLPNFHYCRNKWLPPNPRIRCKQMDDKSHSYDCRCQDCHSKHGDLPLLVQVIEQREYENEQRTRAKEAIEKTKLYVKQEQQNCHQSTSFEHGTIIASKSVIKKTETFTEDVMPSTSSGIIKTQRSPSFKTKKEMKCSYCSKNFSHRGDLNKHVRTHTGDTPYQCETCWKDFRHKSNLTRHSKLHSGLKPYQCPNCNKEFSRKDKLSLHRNSCK</sequence>
<dbReference type="GeneID" id="108738910"/>
<evidence type="ECO:0000256" key="3">
    <source>
        <dbReference type="ARBA" id="ARBA00022771"/>
    </source>
</evidence>